<accession>A0AAW2ZB78</accession>
<dbReference type="Proteomes" id="UP001431209">
    <property type="component" value="Unassembled WGS sequence"/>
</dbReference>
<dbReference type="InterPro" id="IPR011989">
    <property type="entry name" value="ARM-like"/>
</dbReference>
<proteinExistence type="inferred from homology"/>
<keyword evidence="3" id="KW-1185">Reference proteome</keyword>
<reference evidence="2 3" key="1">
    <citation type="submission" date="2024-03" db="EMBL/GenBank/DDBJ databases">
        <title>The Acrasis kona genome and developmental transcriptomes reveal deep origins of eukaryotic multicellular pathways.</title>
        <authorList>
            <person name="Sheikh S."/>
            <person name="Fu C.-J."/>
            <person name="Brown M.W."/>
            <person name="Baldauf S.L."/>
        </authorList>
    </citation>
    <scope>NUCLEOTIDE SEQUENCE [LARGE SCALE GENOMIC DNA]</scope>
    <source>
        <strain evidence="2 3">ATCC MYA-3509</strain>
    </source>
</reference>
<sequence length="328" mass="38258">MSSLKRIFGKRTTPKDLVSQSCDLIGTIVSVDNTSPKYLKAVEDLYKKILELKSILLGEVESETKKSDAELIAKEAICSGLIMMIVRNFERIGSDSQRDSTHIFNNLLKLVVVEYIEANPSILDLFIEGLEKHDIAQMYCQMLVESIKHAPLAQMVLPRAYQMFKLAEEVNFEVSSNAFLVVREILTRHKTLVANFMDTNFDVFFEKYSIMMKSNNYMTRRQSIKLLSELLLDRSNLLVMKRFINKKENMQIIMNALIDRYKNIQFEAFHVFKLFIANPNKDDQIKNVIRANRNKLLQFLRTFQEDRLDDQQFVEEKELLMTKISELE</sequence>
<dbReference type="PANTHER" id="PTHR10182:SF3">
    <property type="entry name" value="PROTEIN MO25"/>
    <property type="match status" value="1"/>
</dbReference>
<protein>
    <submittedName>
        <fullName evidence="2">Calcium binding protein</fullName>
    </submittedName>
</protein>
<dbReference type="AlphaFoldDB" id="A0AAW2ZB78"/>
<comment type="similarity">
    <text evidence="1">Belongs to the Mo25 family.</text>
</comment>
<evidence type="ECO:0000313" key="2">
    <source>
        <dbReference type="EMBL" id="KAL0486014.1"/>
    </source>
</evidence>
<dbReference type="SUPFAM" id="SSF48371">
    <property type="entry name" value="ARM repeat"/>
    <property type="match status" value="1"/>
</dbReference>
<dbReference type="GO" id="GO:0043539">
    <property type="term" value="F:protein serine/threonine kinase activator activity"/>
    <property type="evidence" value="ECO:0007669"/>
    <property type="project" value="TreeGrafter"/>
</dbReference>
<organism evidence="2 3">
    <name type="scientific">Acrasis kona</name>
    <dbReference type="NCBI Taxonomy" id="1008807"/>
    <lineage>
        <taxon>Eukaryota</taxon>
        <taxon>Discoba</taxon>
        <taxon>Heterolobosea</taxon>
        <taxon>Tetramitia</taxon>
        <taxon>Eutetramitia</taxon>
        <taxon>Acrasidae</taxon>
        <taxon>Acrasis</taxon>
    </lineage>
</organism>
<dbReference type="GO" id="GO:0035556">
    <property type="term" value="P:intracellular signal transduction"/>
    <property type="evidence" value="ECO:0007669"/>
    <property type="project" value="TreeGrafter"/>
</dbReference>
<dbReference type="EMBL" id="JAOPGA020001197">
    <property type="protein sequence ID" value="KAL0486014.1"/>
    <property type="molecule type" value="Genomic_DNA"/>
</dbReference>
<name>A0AAW2ZB78_9EUKA</name>
<evidence type="ECO:0000256" key="1">
    <source>
        <dbReference type="ARBA" id="ARBA00011012"/>
    </source>
</evidence>
<dbReference type="Gene3D" id="1.25.10.10">
    <property type="entry name" value="Leucine-rich Repeat Variant"/>
    <property type="match status" value="1"/>
</dbReference>
<dbReference type="PANTHER" id="PTHR10182">
    <property type="entry name" value="CALCIUM-BINDING PROTEIN 39-RELATED"/>
    <property type="match status" value="1"/>
</dbReference>
<dbReference type="InterPro" id="IPR013878">
    <property type="entry name" value="Mo25"/>
</dbReference>
<dbReference type="InterPro" id="IPR016024">
    <property type="entry name" value="ARM-type_fold"/>
</dbReference>
<gene>
    <name evidence="2" type="ORF">AKO1_012257</name>
</gene>
<comment type="caution">
    <text evidence="2">The sequence shown here is derived from an EMBL/GenBank/DDBJ whole genome shotgun (WGS) entry which is preliminary data.</text>
</comment>
<dbReference type="Pfam" id="PF08569">
    <property type="entry name" value="Mo25"/>
    <property type="match status" value="1"/>
</dbReference>
<evidence type="ECO:0000313" key="3">
    <source>
        <dbReference type="Proteomes" id="UP001431209"/>
    </source>
</evidence>